<dbReference type="EMBL" id="RQJO01000008">
    <property type="protein sequence ID" value="RRB04980.1"/>
    <property type="molecule type" value="Genomic_DNA"/>
</dbReference>
<dbReference type="Gene3D" id="3.40.640.10">
    <property type="entry name" value="Type I PLP-dependent aspartate aminotransferase-like (Major domain)"/>
    <property type="match status" value="1"/>
</dbReference>
<accession>A0A3P1BV51</accession>
<dbReference type="SUPFAM" id="SSF53383">
    <property type="entry name" value="PLP-dependent transferases"/>
    <property type="match status" value="1"/>
</dbReference>
<dbReference type="Pfam" id="PF01041">
    <property type="entry name" value="DegT_DnrJ_EryC1"/>
    <property type="match status" value="1"/>
</dbReference>
<evidence type="ECO:0000256" key="2">
    <source>
        <dbReference type="ARBA" id="ARBA00037999"/>
    </source>
</evidence>
<dbReference type="InterPro" id="IPR015421">
    <property type="entry name" value="PyrdxlP-dep_Trfase_major"/>
</dbReference>
<evidence type="ECO:0000256" key="3">
    <source>
        <dbReference type="RuleBase" id="RU004508"/>
    </source>
</evidence>
<dbReference type="GO" id="GO:0000271">
    <property type="term" value="P:polysaccharide biosynthetic process"/>
    <property type="evidence" value="ECO:0007669"/>
    <property type="project" value="TreeGrafter"/>
</dbReference>
<dbReference type="InterPro" id="IPR015424">
    <property type="entry name" value="PyrdxlP-dep_Trfase"/>
</dbReference>
<keyword evidence="4" id="KW-0808">Transferase</keyword>
<comment type="similarity">
    <text evidence="2 3">Belongs to the DegT/DnrJ/EryC1 family.</text>
</comment>
<dbReference type="OrthoDB" id="9804264at2"/>
<dbReference type="InterPro" id="IPR015422">
    <property type="entry name" value="PyrdxlP-dep_Trfase_small"/>
</dbReference>
<name>A0A3P1BV51_9BACT</name>
<gene>
    <name evidence="4" type="ORF">EHT25_12075</name>
</gene>
<keyword evidence="4" id="KW-0032">Aminotransferase</keyword>
<dbReference type="PANTHER" id="PTHR30244">
    <property type="entry name" value="TRANSAMINASE"/>
    <property type="match status" value="1"/>
</dbReference>
<dbReference type="PANTHER" id="PTHR30244:SF36">
    <property type="entry name" value="3-OXO-GLUCOSE-6-PHOSPHATE:GLUTAMATE AMINOTRANSFERASE"/>
    <property type="match status" value="1"/>
</dbReference>
<dbReference type="PIRSF" id="PIRSF000390">
    <property type="entry name" value="PLP_StrS"/>
    <property type="match status" value="1"/>
</dbReference>
<dbReference type="GO" id="GO:0008483">
    <property type="term" value="F:transaminase activity"/>
    <property type="evidence" value="ECO:0007669"/>
    <property type="project" value="UniProtKB-KW"/>
</dbReference>
<dbReference type="GO" id="GO:0030170">
    <property type="term" value="F:pyridoxal phosphate binding"/>
    <property type="evidence" value="ECO:0007669"/>
    <property type="project" value="TreeGrafter"/>
</dbReference>
<dbReference type="CDD" id="cd00616">
    <property type="entry name" value="AHBA_syn"/>
    <property type="match status" value="1"/>
</dbReference>
<dbReference type="InterPro" id="IPR000653">
    <property type="entry name" value="DegT/StrS_aminotransferase"/>
</dbReference>
<dbReference type="Gene3D" id="3.90.1150.10">
    <property type="entry name" value="Aspartate Aminotransferase, domain 1"/>
    <property type="match status" value="1"/>
</dbReference>
<organism evidence="4 5">
    <name type="scientific">Larkinella rosea</name>
    <dbReference type="NCBI Taxonomy" id="2025312"/>
    <lineage>
        <taxon>Bacteria</taxon>
        <taxon>Pseudomonadati</taxon>
        <taxon>Bacteroidota</taxon>
        <taxon>Cytophagia</taxon>
        <taxon>Cytophagales</taxon>
        <taxon>Spirosomataceae</taxon>
        <taxon>Larkinella</taxon>
    </lineage>
</organism>
<dbReference type="Proteomes" id="UP000271925">
    <property type="component" value="Unassembled WGS sequence"/>
</dbReference>
<evidence type="ECO:0000256" key="1">
    <source>
        <dbReference type="ARBA" id="ARBA00022898"/>
    </source>
</evidence>
<keyword evidence="1 3" id="KW-0663">Pyridoxal phosphate</keyword>
<protein>
    <submittedName>
        <fullName evidence="4">DegT/DnrJ/EryC1/StrS family aminotransferase</fullName>
    </submittedName>
</protein>
<evidence type="ECO:0000313" key="5">
    <source>
        <dbReference type="Proteomes" id="UP000271925"/>
    </source>
</evidence>
<comment type="caution">
    <text evidence="4">The sequence shown here is derived from an EMBL/GenBank/DDBJ whole genome shotgun (WGS) entry which is preliminary data.</text>
</comment>
<dbReference type="AlphaFoldDB" id="A0A3P1BV51"/>
<keyword evidence="5" id="KW-1185">Reference proteome</keyword>
<sequence>MVDLKSQYLRLKTDIDEAIRHYLETTDFINRHPVHEFQRDLAAFLWANHVITCASGTDALQIAMMGLELKPGDEIILPSFAPVAVAEVVTVLGLKPVWADIDPETFTLTPETVENVLTSRTKAIVPVHLFGQCADMEPLLSLASANQLYVIEDAAQALGSEYEFSDGSVESAGTLGHVGCTSFFPLGNLGCYGDGGALITNDPELADRLQMIANNGQRKKYIHEVVGVDSRLDALQASILTVKLKHLTEFNRQRQIAAARYDYLLKDVPGVKTPVTLDAASHVYHQYTLTVQPGMRDALRVHLHQHGIPSRVYYPVPMHLQPAYYNEHFPAGTLPVTERLCQQVLSLPIHTELVSQQQETIVSVIADFMTTKKYA</sequence>
<evidence type="ECO:0000313" key="4">
    <source>
        <dbReference type="EMBL" id="RRB04980.1"/>
    </source>
</evidence>
<reference evidence="4 5" key="1">
    <citation type="submission" date="2018-11" db="EMBL/GenBank/DDBJ databases">
        <authorList>
            <person name="Zhou Z."/>
            <person name="Wang G."/>
        </authorList>
    </citation>
    <scope>NUCLEOTIDE SEQUENCE [LARGE SCALE GENOMIC DNA]</scope>
    <source>
        <strain evidence="4 5">KCTC52004</strain>
    </source>
</reference>
<proteinExistence type="inferred from homology"/>